<comment type="caution">
    <text evidence="2">The sequence shown here is derived from an EMBL/GenBank/DDBJ whole genome shotgun (WGS) entry which is preliminary data.</text>
</comment>
<accession>A0ABV9VRA7</accession>
<dbReference type="SMART" id="SM00458">
    <property type="entry name" value="RICIN"/>
    <property type="match status" value="1"/>
</dbReference>
<proteinExistence type="predicted"/>
<dbReference type="InterPro" id="IPR000772">
    <property type="entry name" value="Ricin_B_lectin"/>
</dbReference>
<name>A0ABV9VRA7_9ACTN</name>
<dbReference type="RefSeq" id="WP_380114224.1">
    <property type="nucleotide sequence ID" value="NZ_JBHSIU010000011.1"/>
</dbReference>
<evidence type="ECO:0000313" key="3">
    <source>
        <dbReference type="Proteomes" id="UP001595912"/>
    </source>
</evidence>
<evidence type="ECO:0000259" key="1">
    <source>
        <dbReference type="SMART" id="SM00458"/>
    </source>
</evidence>
<protein>
    <submittedName>
        <fullName evidence="2">RICIN domain-containing protein</fullName>
    </submittedName>
</protein>
<dbReference type="PROSITE" id="PS50231">
    <property type="entry name" value="RICIN_B_LECTIN"/>
    <property type="match status" value="1"/>
</dbReference>
<organism evidence="2 3">
    <name type="scientific">Dactylosporangium cerinum</name>
    <dbReference type="NCBI Taxonomy" id="1434730"/>
    <lineage>
        <taxon>Bacteria</taxon>
        <taxon>Bacillati</taxon>
        <taxon>Actinomycetota</taxon>
        <taxon>Actinomycetes</taxon>
        <taxon>Micromonosporales</taxon>
        <taxon>Micromonosporaceae</taxon>
        <taxon>Dactylosporangium</taxon>
    </lineage>
</organism>
<dbReference type="InterPro" id="IPR035992">
    <property type="entry name" value="Ricin_B-like_lectins"/>
</dbReference>
<dbReference type="Proteomes" id="UP001595912">
    <property type="component" value="Unassembled WGS sequence"/>
</dbReference>
<dbReference type="EMBL" id="JBHSIU010000011">
    <property type="protein sequence ID" value="MFC4997968.1"/>
    <property type="molecule type" value="Genomic_DNA"/>
</dbReference>
<gene>
    <name evidence="2" type="ORF">ACFPIJ_09020</name>
</gene>
<feature type="domain" description="Ricin B lectin" evidence="1">
    <location>
        <begin position="9"/>
        <end position="149"/>
    </location>
</feature>
<evidence type="ECO:0000313" key="2">
    <source>
        <dbReference type="EMBL" id="MFC4997968.1"/>
    </source>
</evidence>
<dbReference type="Gene3D" id="2.80.10.50">
    <property type="match status" value="2"/>
</dbReference>
<sequence>MTSIDPAAWYQVINTNSGKCLDDADRGTANGTVLQQWTCGVPAAGNQQWQFRPTGNGYYQVVSRHATNLVWDVNGGAGATGDGTQVHLWAYVGGTNQQWQPVHLGNGLYRFTARNSGKCLDVRDVSTADGAWLQQWTCTSGPAQTFRLRP</sequence>
<reference evidence="3" key="1">
    <citation type="journal article" date="2019" name="Int. J. Syst. Evol. Microbiol.">
        <title>The Global Catalogue of Microorganisms (GCM) 10K type strain sequencing project: providing services to taxonomists for standard genome sequencing and annotation.</title>
        <authorList>
            <consortium name="The Broad Institute Genomics Platform"/>
            <consortium name="The Broad Institute Genome Sequencing Center for Infectious Disease"/>
            <person name="Wu L."/>
            <person name="Ma J."/>
        </authorList>
    </citation>
    <scope>NUCLEOTIDE SEQUENCE [LARGE SCALE GENOMIC DNA]</scope>
    <source>
        <strain evidence="3">CGMCC 4.7152</strain>
    </source>
</reference>
<keyword evidence="3" id="KW-1185">Reference proteome</keyword>
<dbReference type="SUPFAM" id="SSF50370">
    <property type="entry name" value="Ricin B-like lectins"/>
    <property type="match status" value="1"/>
</dbReference>
<dbReference type="Pfam" id="PF14200">
    <property type="entry name" value="RicinB_lectin_2"/>
    <property type="match status" value="2"/>
</dbReference>